<keyword evidence="2" id="KW-1185">Reference proteome</keyword>
<accession>A0A9X2I9V7</accession>
<reference evidence="1" key="1">
    <citation type="submission" date="2021-11" db="EMBL/GenBank/DDBJ databases">
        <title>Legionella maioricencis sp. nov., a new species isolated from hot water samples in Mallorca.</title>
        <authorList>
            <person name="Crespi S."/>
            <person name="Drasar V."/>
            <person name="Salva-Serra F."/>
            <person name="Jaen-Luchoro D."/>
            <person name="Pineiro-Iglesias B."/>
            <person name="Aliaga F."/>
            <person name="Fernandez-Juarez V."/>
            <person name="Coll G."/>
            <person name="Moore E.R.B."/>
            <person name="Bennasar-Figueras A."/>
        </authorList>
    </citation>
    <scope>NUCLEOTIDE SEQUENCE</scope>
    <source>
        <strain evidence="1">HCPI-6</strain>
    </source>
</reference>
<name>A0A9X2I9V7_9GAMM</name>
<organism evidence="1 2">
    <name type="scientific">Legionella maioricensis</name>
    <dbReference type="NCBI Taxonomy" id="2896528"/>
    <lineage>
        <taxon>Bacteria</taxon>
        <taxon>Pseudomonadati</taxon>
        <taxon>Pseudomonadota</taxon>
        <taxon>Gammaproteobacteria</taxon>
        <taxon>Legionellales</taxon>
        <taxon>Legionellaceae</taxon>
        <taxon>Legionella</taxon>
    </lineage>
</organism>
<gene>
    <name evidence="1" type="ORF">LOX96_02740</name>
</gene>
<dbReference type="EMBL" id="JAJKBJ010000002">
    <property type="protein sequence ID" value="MCL9683001.1"/>
    <property type="molecule type" value="Genomic_DNA"/>
</dbReference>
<protein>
    <submittedName>
        <fullName evidence="1">Uncharacterized protein</fullName>
    </submittedName>
</protein>
<dbReference type="Proteomes" id="UP001139721">
    <property type="component" value="Unassembled WGS sequence"/>
</dbReference>
<evidence type="ECO:0000313" key="1">
    <source>
        <dbReference type="EMBL" id="MCL9683001.1"/>
    </source>
</evidence>
<dbReference type="RefSeq" id="WP_250420362.1">
    <property type="nucleotide sequence ID" value="NZ_JAJKBJ010000002.1"/>
</dbReference>
<sequence length="1689" mass="189004">MLLSSLSAENQAIYLQYLKDKAVLEANKQIDNLAIDPQGRVLIEVSLTEEDWRFLNETLVPQIEDEQWRKWVGRKTTVSLDISGQEVLQNKLNTQLLEALQKEDDVNFQAIHEALTTTPKGSIIALQQEFHFHLSLATRVYEKAVDELDDKGNELQAAHQDAMLGVNKLVMAAYAAALKKAYKGNKIDLSVLNHELDLARKAITPQAHKILRDEIIKRTQVTLTESSFNHSLKELAEETTATANDLLHTDRESGLATWIEGSEITAHDRGWGEEHTAARTLITHQYTKSGDISPHSHPRTQIRVPSLDAKLNGESENYHIHDVKNKIHHIATKYNLCAGDATPPERAFVYNLYTSLYHTIDDAQGKNKQTQGARQIIEGAHRYNSNAINRYNSDLLNSDPLKRDPVVLCFVQNIPINGFGSALGYGKLQRPLVKEATLMSEMALLHTLYKASSLEQQEEIKEIIGLYKSYLQRPGRPVFFCQSTAGKMAKEKIEQIKNEWKNTPSTAQQDIVADATTCLKNLVANNLHFDKDYAKLVQSLSVFLEKTSIGGCKSANERAQCINGRVAVLDALLLKDTNDLTEKERLLKTALTTCARDNKITPEMAKSLKESLDEAFNEAGLQTAPTLISLADQGASAKAQVRTPVEGLVNSNQFEEPTLTNLHQSKSSAMQAHKGLGDAMMAACTDEAAIGAKKKAELPQRVKVLLDKEVYDKVQEGKLFGQVGHYKQEPEANHQFVSERLGSSPDKLSDAQKKLYKGIDKYEGKHLAKIKAYSKAHGLPLPTKDNPNFFREQFIHFCLSKKLDGFAIPDSGDPRKNNPERATIKLEELFGKEGAELYQKALKEERNSQEYMDAVFRTSTTHYEGDKWAQRPVVIVAGPSASGKSFAAQEAIKKDSEFLPKMDTGADKPGNDVVAVDGGIFREVSQMRKFAIRVANQQGFTGISDLHSKSSILDKAKKCIKEAVFATSSLGVVIPETFSNPLKNPAGMLRKIEKLPNTTLMFTRVDGEEPLVLKKTVGFMGSNRAWKTKDFDRCPELDLNSTEDLSESKAYGKQGFYWGKKGSLEAEEWYRKNSKDKLSLLIINDLVLKKPVPKEVQESGAKAHRWADAQKGDEGAILVSRRTFEAWVKSEEEITLEAFIKKTPKSLLIMTAAEQHLLAVLKQLEARLDHECKHERRPKKIAALSTAIKAINGANPQDPDSFKLAIDTIQPLVTRKTASSLRRTQSVLINAVSALEERYAEVKKLEEIRNNKVAPEALVLHEKQVWRQKKVEQEKEIRDLVTHLDSLKTVREQARALSNNSFTWLNGAFGASAQKSATALHQKIRDLDESCETLIAYLEYKQWQIEGFLSELPEKPSTPGVEQHRQMLQRSLTLVRDELENSLLPTQKILRGDPDKEHVIARDGLIDTVETAMQGQKGIQVFSTFTCEIGADIALEQKDQLFGASLSDEDEIEGVAVQLGNRKKPVYQMVEQVKEGMGRPYKIKNQFGVEIGSFLEERPKKTSSTGSKTEGNDIQLSAIHFPGGDAKTDKNARDNKIIYSFAMAIQLLATMEKPPSKENPLILDGTNSEAMRFIFTALMVLGDKSSMKFGAEAISVDPIFFKKDDELGYFTRYSRNSCYDTYFKDSTALTRLVQDVKELTTDKMGHGKDQQNLEKALDQMTKLYKEKIQKVVGETVEDPDARSEDNYTA</sequence>
<proteinExistence type="predicted"/>
<evidence type="ECO:0000313" key="2">
    <source>
        <dbReference type="Proteomes" id="UP001139721"/>
    </source>
</evidence>
<comment type="caution">
    <text evidence="1">The sequence shown here is derived from an EMBL/GenBank/DDBJ whole genome shotgun (WGS) entry which is preliminary data.</text>
</comment>